<feature type="chain" id="PRO_5043821859" description="Membrane anchor Opy2 N-terminal domain-containing protein" evidence="2">
    <location>
        <begin position="23"/>
        <end position="218"/>
    </location>
</feature>
<feature type="signal peptide" evidence="2">
    <location>
        <begin position="1"/>
        <end position="22"/>
    </location>
</feature>
<dbReference type="AlphaFoldDB" id="A0AAW0CKD9"/>
<keyword evidence="2" id="KW-0732">Signal</keyword>
<dbReference type="Pfam" id="PF09463">
    <property type="entry name" value="Opy2"/>
    <property type="match status" value="2"/>
</dbReference>
<evidence type="ECO:0000313" key="4">
    <source>
        <dbReference type="EMBL" id="KAK7040028.1"/>
    </source>
</evidence>
<organism evidence="4 5">
    <name type="scientific">Favolaschia claudopus</name>
    <dbReference type="NCBI Taxonomy" id="2862362"/>
    <lineage>
        <taxon>Eukaryota</taxon>
        <taxon>Fungi</taxon>
        <taxon>Dikarya</taxon>
        <taxon>Basidiomycota</taxon>
        <taxon>Agaricomycotina</taxon>
        <taxon>Agaricomycetes</taxon>
        <taxon>Agaricomycetidae</taxon>
        <taxon>Agaricales</taxon>
        <taxon>Marasmiineae</taxon>
        <taxon>Mycenaceae</taxon>
        <taxon>Favolaschia</taxon>
    </lineage>
</organism>
<accession>A0AAW0CKD9</accession>
<reference evidence="4 5" key="1">
    <citation type="journal article" date="2024" name="J Genomics">
        <title>Draft genome sequencing and assembly of Favolaschia claudopus CIRM-BRFM 2984 isolated from oak limbs.</title>
        <authorList>
            <person name="Navarro D."/>
            <person name="Drula E."/>
            <person name="Chaduli D."/>
            <person name="Cazenave R."/>
            <person name="Ahrendt S."/>
            <person name="Wang J."/>
            <person name="Lipzen A."/>
            <person name="Daum C."/>
            <person name="Barry K."/>
            <person name="Grigoriev I.V."/>
            <person name="Favel A."/>
            <person name="Rosso M.N."/>
            <person name="Martin F."/>
        </authorList>
    </citation>
    <scope>NUCLEOTIDE SEQUENCE [LARGE SCALE GENOMIC DNA]</scope>
    <source>
        <strain evidence="4 5">CIRM-BRFM 2984</strain>
    </source>
</reference>
<evidence type="ECO:0000256" key="1">
    <source>
        <dbReference type="SAM" id="MobiDB-lite"/>
    </source>
</evidence>
<keyword evidence="5" id="KW-1185">Reference proteome</keyword>
<comment type="caution">
    <text evidence="4">The sequence shown here is derived from an EMBL/GenBank/DDBJ whole genome shotgun (WGS) entry which is preliminary data.</text>
</comment>
<feature type="domain" description="Membrane anchor Opy2 N-terminal" evidence="3">
    <location>
        <begin position="30"/>
        <end position="64"/>
    </location>
</feature>
<dbReference type="InterPro" id="IPR018571">
    <property type="entry name" value="Membrane_anchor_Opy2_N"/>
</dbReference>
<evidence type="ECO:0000256" key="2">
    <source>
        <dbReference type="SAM" id="SignalP"/>
    </source>
</evidence>
<name>A0AAW0CKD9_9AGAR</name>
<evidence type="ECO:0000259" key="3">
    <source>
        <dbReference type="Pfam" id="PF09463"/>
    </source>
</evidence>
<dbReference type="Proteomes" id="UP001362999">
    <property type="component" value="Unassembled WGS sequence"/>
</dbReference>
<evidence type="ECO:0000313" key="5">
    <source>
        <dbReference type="Proteomes" id="UP001362999"/>
    </source>
</evidence>
<protein>
    <recommendedName>
        <fullName evidence="3">Membrane anchor Opy2 N-terminal domain-containing protein</fullName>
    </recommendedName>
</protein>
<sequence>MVKSLTGSFFILLSLLAMISTAAEVGSDGCVVCPQVEPTCPDCPSGLQCKKIPQTCSQCAYAICAPREHADSFATTEKGDTKGDDCVVCTKEIPKCECAPGQDCVILPQSCHACSKAVCVVPVMSRVGPGAPVVAYVIDSSKRRKKNGGRHTVDIPLEECLKRQNREFELKIMPEFHESSYALNLGPESEFHYDKTREESKRVDNRQRQFKINLHRPQ</sequence>
<feature type="compositionally biased region" description="Basic and acidic residues" evidence="1">
    <location>
        <begin position="194"/>
        <end position="207"/>
    </location>
</feature>
<proteinExistence type="predicted"/>
<feature type="region of interest" description="Disordered" evidence="1">
    <location>
        <begin position="194"/>
        <end position="218"/>
    </location>
</feature>
<dbReference type="EMBL" id="JAWWNJ010000016">
    <property type="protein sequence ID" value="KAK7040028.1"/>
    <property type="molecule type" value="Genomic_DNA"/>
</dbReference>
<feature type="domain" description="Membrane anchor Opy2 N-terminal" evidence="3">
    <location>
        <begin position="86"/>
        <end position="119"/>
    </location>
</feature>
<gene>
    <name evidence="4" type="ORF">R3P38DRAFT_2770149</name>
</gene>